<dbReference type="InterPro" id="IPR009057">
    <property type="entry name" value="Homeodomain-like_sf"/>
</dbReference>
<accession>A0A821CWY7</accession>
<dbReference type="Proteomes" id="UP000663873">
    <property type="component" value="Unassembled WGS sequence"/>
</dbReference>
<reference evidence="1" key="1">
    <citation type="submission" date="2021-02" db="EMBL/GenBank/DDBJ databases">
        <authorList>
            <person name="Nowell W R."/>
        </authorList>
    </citation>
    <scope>NUCLEOTIDE SEQUENCE</scope>
</reference>
<dbReference type="AlphaFoldDB" id="A0A821CWY7"/>
<name>A0A821CWY7_9BILA</name>
<dbReference type="SUPFAM" id="SSF46689">
    <property type="entry name" value="Homeodomain-like"/>
    <property type="match status" value="1"/>
</dbReference>
<keyword evidence="2" id="KW-1185">Reference proteome</keyword>
<evidence type="ECO:0000313" key="1">
    <source>
        <dbReference type="EMBL" id="CAF4612568.1"/>
    </source>
</evidence>
<dbReference type="EMBL" id="CAJOBP010026247">
    <property type="protein sequence ID" value="CAF4612568.1"/>
    <property type="molecule type" value="Genomic_DNA"/>
</dbReference>
<gene>
    <name evidence="1" type="ORF">UJA718_LOCUS31581</name>
</gene>
<feature type="non-terminal residue" evidence="1">
    <location>
        <position position="1"/>
    </location>
</feature>
<protein>
    <submittedName>
        <fullName evidence="1">Uncharacterized protein</fullName>
    </submittedName>
</protein>
<evidence type="ECO:0000313" key="2">
    <source>
        <dbReference type="Proteomes" id="UP000663873"/>
    </source>
</evidence>
<comment type="caution">
    <text evidence="1">The sequence shown here is derived from an EMBL/GenBank/DDBJ whole genome shotgun (WGS) entry which is preliminary data.</text>
</comment>
<organism evidence="1 2">
    <name type="scientific">Rotaria socialis</name>
    <dbReference type="NCBI Taxonomy" id="392032"/>
    <lineage>
        <taxon>Eukaryota</taxon>
        <taxon>Metazoa</taxon>
        <taxon>Spiralia</taxon>
        <taxon>Gnathifera</taxon>
        <taxon>Rotifera</taxon>
        <taxon>Eurotatoria</taxon>
        <taxon>Bdelloidea</taxon>
        <taxon>Philodinida</taxon>
        <taxon>Philodinidae</taxon>
        <taxon>Rotaria</taxon>
    </lineage>
</organism>
<sequence>KVPRRTIYYVIKRYEEYGAIVNKPRFGRPRKLTTGQLARLKRLVNNKSVESHEYLLS</sequence>
<proteinExistence type="predicted"/>